<evidence type="ECO:0000259" key="1">
    <source>
        <dbReference type="Pfam" id="PF09992"/>
    </source>
</evidence>
<evidence type="ECO:0000313" key="3">
    <source>
        <dbReference type="Proteomes" id="UP000193498"/>
    </source>
</evidence>
<organism evidence="2 3">
    <name type="scientific">Basidiobolus meristosporus CBS 931.73</name>
    <dbReference type="NCBI Taxonomy" id="1314790"/>
    <lineage>
        <taxon>Eukaryota</taxon>
        <taxon>Fungi</taxon>
        <taxon>Fungi incertae sedis</taxon>
        <taxon>Zoopagomycota</taxon>
        <taxon>Entomophthoromycotina</taxon>
        <taxon>Basidiobolomycetes</taxon>
        <taxon>Basidiobolales</taxon>
        <taxon>Basidiobolaceae</taxon>
        <taxon>Basidiobolus</taxon>
    </lineage>
</organism>
<protein>
    <recommendedName>
        <fullName evidence="1">Phosphodiester glycosidase domain-containing protein</fullName>
    </recommendedName>
</protein>
<proteinExistence type="predicted"/>
<keyword evidence="3" id="KW-1185">Reference proteome</keyword>
<dbReference type="AlphaFoldDB" id="A0A1Y1Y248"/>
<dbReference type="Proteomes" id="UP000193498">
    <property type="component" value="Unassembled WGS sequence"/>
</dbReference>
<sequence length="240" mass="27166">MPSVAETRQAKDPQSTVIISDLDAVDVMQVGAVSVAKSCHYGINGGYFEPSAKNKKTYGNLYSITYSKNQDEKKVVQQPIKRGTMICYRDNRSNKVEVEVAVLKNLQEFTCRRHISVYWAVGGYSLHLNSNKDEYRAKIKPETSESIKVLEGELHHQSAIGFRKSDRKIVLASFRNTSAFEVRKIMKQRYHCDIAIMLDGGGSSQISGVGPKNQRIDVDYSHERRKIFSMITVNPSKWLN</sequence>
<dbReference type="Pfam" id="PF09992">
    <property type="entry name" value="NAGPA"/>
    <property type="match status" value="1"/>
</dbReference>
<reference evidence="2 3" key="1">
    <citation type="submission" date="2016-07" db="EMBL/GenBank/DDBJ databases">
        <title>Pervasive Adenine N6-methylation of Active Genes in Fungi.</title>
        <authorList>
            <consortium name="DOE Joint Genome Institute"/>
            <person name="Mondo S.J."/>
            <person name="Dannebaum R.O."/>
            <person name="Kuo R.C."/>
            <person name="Labutti K."/>
            <person name="Haridas S."/>
            <person name="Kuo A."/>
            <person name="Salamov A."/>
            <person name="Ahrendt S.R."/>
            <person name="Lipzen A."/>
            <person name="Sullivan W."/>
            <person name="Andreopoulos W.B."/>
            <person name="Clum A."/>
            <person name="Lindquist E."/>
            <person name="Daum C."/>
            <person name="Ramamoorthy G.K."/>
            <person name="Gryganskyi A."/>
            <person name="Culley D."/>
            <person name="Magnuson J.K."/>
            <person name="James T.Y."/>
            <person name="O'Malley M.A."/>
            <person name="Stajich J.E."/>
            <person name="Spatafora J.W."/>
            <person name="Visel A."/>
            <person name="Grigoriev I.V."/>
        </authorList>
    </citation>
    <scope>NUCLEOTIDE SEQUENCE [LARGE SCALE GENOMIC DNA]</scope>
    <source>
        <strain evidence="2 3">CBS 931.73</strain>
    </source>
</reference>
<evidence type="ECO:0000313" key="2">
    <source>
        <dbReference type="EMBL" id="ORX92087.1"/>
    </source>
</evidence>
<comment type="caution">
    <text evidence="2">The sequence shown here is derived from an EMBL/GenBank/DDBJ whole genome shotgun (WGS) entry which is preliminary data.</text>
</comment>
<dbReference type="EMBL" id="MCFE01000292">
    <property type="protein sequence ID" value="ORX92087.1"/>
    <property type="molecule type" value="Genomic_DNA"/>
</dbReference>
<feature type="domain" description="Phosphodiester glycosidase" evidence="1">
    <location>
        <begin position="39"/>
        <end position="215"/>
    </location>
</feature>
<dbReference type="InterPro" id="IPR018711">
    <property type="entry name" value="NAGPA"/>
</dbReference>
<name>A0A1Y1Y248_9FUNG</name>
<accession>A0A1Y1Y248</accession>
<gene>
    <name evidence="2" type="ORF">K493DRAFT_303597</name>
</gene>
<dbReference type="InParanoid" id="A0A1Y1Y248"/>